<protein>
    <submittedName>
        <fullName evidence="3">Uncharacterized protein DUF4395</fullName>
    </submittedName>
</protein>
<accession>A0A4Q7USC3</accession>
<dbReference type="RefSeq" id="WP_130288359.1">
    <property type="nucleotide sequence ID" value="NZ_SHKL01000001.1"/>
</dbReference>
<feature type="transmembrane region" description="Helical" evidence="1">
    <location>
        <begin position="20"/>
        <end position="41"/>
    </location>
</feature>
<reference evidence="3 4" key="1">
    <citation type="submission" date="2019-02" db="EMBL/GenBank/DDBJ databases">
        <title>Sequencing the genomes of 1000 actinobacteria strains.</title>
        <authorList>
            <person name="Klenk H.-P."/>
        </authorList>
    </citation>
    <scope>NUCLEOTIDE SEQUENCE [LARGE SCALE GENOMIC DNA]</scope>
    <source>
        <strain evidence="3 4">DSM 45779</strain>
    </source>
</reference>
<feature type="transmembrane region" description="Helical" evidence="1">
    <location>
        <begin position="47"/>
        <end position="66"/>
    </location>
</feature>
<keyword evidence="1" id="KW-1133">Transmembrane helix</keyword>
<organism evidence="3 4">
    <name type="scientific">Pseudonocardia sediminis</name>
    <dbReference type="NCBI Taxonomy" id="1397368"/>
    <lineage>
        <taxon>Bacteria</taxon>
        <taxon>Bacillati</taxon>
        <taxon>Actinomycetota</taxon>
        <taxon>Actinomycetes</taxon>
        <taxon>Pseudonocardiales</taxon>
        <taxon>Pseudonocardiaceae</taxon>
        <taxon>Pseudonocardia</taxon>
    </lineage>
</organism>
<feature type="transmembrane region" description="Helical" evidence="1">
    <location>
        <begin position="87"/>
        <end position="106"/>
    </location>
</feature>
<evidence type="ECO:0000256" key="1">
    <source>
        <dbReference type="SAM" id="Phobius"/>
    </source>
</evidence>
<keyword evidence="1" id="KW-0812">Transmembrane</keyword>
<keyword evidence="1" id="KW-0472">Membrane</keyword>
<comment type="caution">
    <text evidence="3">The sequence shown here is derived from an EMBL/GenBank/DDBJ whole genome shotgun (WGS) entry which is preliminary data.</text>
</comment>
<evidence type="ECO:0000313" key="3">
    <source>
        <dbReference type="EMBL" id="RZT83641.1"/>
    </source>
</evidence>
<feature type="transmembrane region" description="Helical" evidence="1">
    <location>
        <begin position="112"/>
        <end position="136"/>
    </location>
</feature>
<sequence>MSATDTGSARVEPRLDPRGARFSAAVTTVVLALVLVSASGWLAAAQAVVFGVGSVAGMRFAPYGVLFRKLLAPRLAPPAEREDAAPVRFSQTVGLVFAAVAAIGYLSGLTTLGLVAGAFALAAAFLNAAFGFCLGCEMYGLLARLRTTRTAGA</sequence>
<feature type="domain" description="DUF4395" evidence="2">
    <location>
        <begin position="16"/>
        <end position="144"/>
    </location>
</feature>
<proteinExistence type="predicted"/>
<evidence type="ECO:0000259" key="2">
    <source>
        <dbReference type="Pfam" id="PF14340"/>
    </source>
</evidence>
<name>A0A4Q7USC3_PSEST</name>
<dbReference type="Proteomes" id="UP000291591">
    <property type="component" value="Unassembled WGS sequence"/>
</dbReference>
<dbReference type="Pfam" id="PF14340">
    <property type="entry name" value="DUF4395"/>
    <property type="match status" value="1"/>
</dbReference>
<dbReference type="OrthoDB" id="345402at2"/>
<gene>
    <name evidence="3" type="ORF">EV383_0452</name>
</gene>
<dbReference type="AlphaFoldDB" id="A0A4Q7USC3"/>
<keyword evidence="4" id="KW-1185">Reference proteome</keyword>
<evidence type="ECO:0000313" key="4">
    <source>
        <dbReference type="Proteomes" id="UP000291591"/>
    </source>
</evidence>
<dbReference type="EMBL" id="SHKL01000001">
    <property type="protein sequence ID" value="RZT83641.1"/>
    <property type="molecule type" value="Genomic_DNA"/>
</dbReference>
<dbReference type="InterPro" id="IPR025508">
    <property type="entry name" value="DUF4395"/>
</dbReference>